<gene>
    <name evidence="13" type="ORF">GTW20_12440</name>
</gene>
<keyword evidence="8 10" id="KW-1133">Transmembrane helix</keyword>
<keyword evidence="7 13" id="KW-0067">ATP-binding</keyword>
<keyword evidence="9 10" id="KW-0472">Membrane</keyword>
<dbReference type="PROSITE" id="PS50893">
    <property type="entry name" value="ABC_TRANSPORTER_2"/>
    <property type="match status" value="1"/>
</dbReference>
<evidence type="ECO:0000256" key="7">
    <source>
        <dbReference type="ARBA" id="ARBA00022840"/>
    </source>
</evidence>
<evidence type="ECO:0000313" key="14">
    <source>
        <dbReference type="Proteomes" id="UP000467124"/>
    </source>
</evidence>
<name>A0A7K2IT42_9ACTN</name>
<keyword evidence="5 10" id="KW-0812">Transmembrane</keyword>
<dbReference type="CDD" id="cd07346">
    <property type="entry name" value="ABC_6TM_exporters"/>
    <property type="match status" value="1"/>
</dbReference>
<feature type="domain" description="ABC transmembrane type-1" evidence="12">
    <location>
        <begin position="34"/>
        <end position="312"/>
    </location>
</feature>
<dbReference type="InterPro" id="IPR011527">
    <property type="entry name" value="ABC1_TM_dom"/>
</dbReference>
<dbReference type="GO" id="GO:0015421">
    <property type="term" value="F:ABC-type oligopeptide transporter activity"/>
    <property type="evidence" value="ECO:0007669"/>
    <property type="project" value="TreeGrafter"/>
</dbReference>
<protein>
    <submittedName>
        <fullName evidence="13">ATP-binding cassette domain-containing protein</fullName>
    </submittedName>
</protein>
<dbReference type="InterPro" id="IPR003439">
    <property type="entry name" value="ABC_transporter-like_ATP-bd"/>
</dbReference>
<keyword evidence="3" id="KW-1003">Cell membrane</keyword>
<dbReference type="SMART" id="SM00382">
    <property type="entry name" value="AAA"/>
    <property type="match status" value="1"/>
</dbReference>
<dbReference type="RefSeq" id="WP_161111008.1">
    <property type="nucleotide sequence ID" value="NZ_WWHY01000001.1"/>
</dbReference>
<reference evidence="13 14" key="1">
    <citation type="journal article" date="2019" name="Nat. Commun.">
        <title>The antimicrobial potential of Streptomyces from insect microbiomes.</title>
        <authorList>
            <person name="Chevrette M.G."/>
            <person name="Carlson C.M."/>
            <person name="Ortega H.E."/>
            <person name="Thomas C."/>
            <person name="Ananiev G.E."/>
            <person name="Barns K.J."/>
            <person name="Book A.J."/>
            <person name="Cagnazzo J."/>
            <person name="Carlos C."/>
            <person name="Flanigan W."/>
            <person name="Grubbs K.J."/>
            <person name="Horn H.A."/>
            <person name="Hoffmann F.M."/>
            <person name="Klassen J.L."/>
            <person name="Knack J.J."/>
            <person name="Lewin G.R."/>
            <person name="McDonald B.R."/>
            <person name="Muller L."/>
            <person name="Melo W.G.P."/>
            <person name="Pinto-Tomas A.A."/>
            <person name="Schmitz A."/>
            <person name="Wendt-Pienkowski E."/>
            <person name="Wildman S."/>
            <person name="Zhao M."/>
            <person name="Zhang F."/>
            <person name="Bugni T.S."/>
            <person name="Andes D.R."/>
            <person name="Pupo M.T."/>
            <person name="Currie C.R."/>
        </authorList>
    </citation>
    <scope>NUCLEOTIDE SEQUENCE [LARGE SCALE GENOMIC DNA]</scope>
    <source>
        <strain evidence="13 14">SID5840</strain>
    </source>
</reference>
<dbReference type="Proteomes" id="UP000467124">
    <property type="component" value="Unassembled WGS sequence"/>
</dbReference>
<evidence type="ECO:0000256" key="4">
    <source>
        <dbReference type="ARBA" id="ARBA00022519"/>
    </source>
</evidence>
<feature type="transmembrane region" description="Helical" evidence="10">
    <location>
        <begin position="171"/>
        <end position="188"/>
    </location>
</feature>
<dbReference type="AlphaFoldDB" id="A0A7K2IT42"/>
<dbReference type="PANTHER" id="PTHR43394">
    <property type="entry name" value="ATP-DEPENDENT PERMEASE MDL1, MITOCHONDRIAL"/>
    <property type="match status" value="1"/>
</dbReference>
<proteinExistence type="predicted"/>
<accession>A0A7K2IT42</accession>
<evidence type="ECO:0000313" key="13">
    <source>
        <dbReference type="EMBL" id="MYR33046.1"/>
    </source>
</evidence>
<keyword evidence="2" id="KW-0813">Transport</keyword>
<dbReference type="FunFam" id="3.40.50.300:FF:001001">
    <property type="entry name" value="Multidrug ABC transporter ATP-binding protein"/>
    <property type="match status" value="1"/>
</dbReference>
<evidence type="ECO:0000256" key="2">
    <source>
        <dbReference type="ARBA" id="ARBA00022448"/>
    </source>
</evidence>
<sequence length="580" mass="62098">MSERLPVADRTRVRRDLGRVLSDERGRVARLVTLTLISGAAGLVGPYLLGRIIDMVEAGTATAGAIDLMAAGVVVAACAQFVSTRYARRATYRFGEHVLLRLREDFVGRVLSLPTRVVERSGTGDLTTRASADVATVGQTLRSSVPDIALYGLQVVVLFAAIFWIDPRLGLCAVVSFPLMYPVARWYLRRSREAYLAEGSALSGALENVSATAEGGRTVEGLGIQRDRIEATERDVQLLYRARRGTLRLRSVLFPFTEAVFLLPTAVALLVGGLLYLDGGIALGALVTCLLYLEQASNPLIRLTQWLEDIQRAGASFARLRGVQELPEESAEPGPEPADDRIEFVDVHYAYVPGHDVLRGVDLEVRPGERLAVVGPSGAGKTTIGRLLSGADVPGSGRVLVGGVPIGALAPEALRERVVLVDQEHHVFTGTLRENLELAAPGADDERLTAALESVGADWLRDLPEGLDTAVGSGGAALDPARAQQVALARVVLLDPRTVVLDEATSLLDPRTARAAERSLAAVLEGRTVIAIAHRLHTAHDADRVAVVEDGRIVELGPHEKLIDADGAYAALWASWHGTD</sequence>
<dbReference type="Pfam" id="PF00005">
    <property type="entry name" value="ABC_tran"/>
    <property type="match status" value="1"/>
</dbReference>
<feature type="domain" description="ABC transporter" evidence="11">
    <location>
        <begin position="342"/>
        <end position="575"/>
    </location>
</feature>
<dbReference type="InterPro" id="IPR027417">
    <property type="entry name" value="P-loop_NTPase"/>
</dbReference>
<evidence type="ECO:0000256" key="3">
    <source>
        <dbReference type="ARBA" id="ARBA00022475"/>
    </source>
</evidence>
<feature type="transmembrane region" description="Helical" evidence="10">
    <location>
        <begin position="61"/>
        <end position="83"/>
    </location>
</feature>
<evidence type="ECO:0000256" key="10">
    <source>
        <dbReference type="SAM" id="Phobius"/>
    </source>
</evidence>
<dbReference type="GO" id="GO:0005886">
    <property type="term" value="C:plasma membrane"/>
    <property type="evidence" value="ECO:0007669"/>
    <property type="project" value="UniProtKB-SubCell"/>
</dbReference>
<feature type="transmembrane region" description="Helical" evidence="10">
    <location>
        <begin position="148"/>
        <end position="165"/>
    </location>
</feature>
<evidence type="ECO:0000256" key="6">
    <source>
        <dbReference type="ARBA" id="ARBA00022741"/>
    </source>
</evidence>
<dbReference type="SUPFAM" id="SSF52540">
    <property type="entry name" value="P-loop containing nucleoside triphosphate hydrolases"/>
    <property type="match status" value="1"/>
</dbReference>
<dbReference type="InterPro" id="IPR036640">
    <property type="entry name" value="ABC1_TM_sf"/>
</dbReference>
<dbReference type="GO" id="GO:0016887">
    <property type="term" value="F:ATP hydrolysis activity"/>
    <property type="evidence" value="ECO:0007669"/>
    <property type="project" value="InterPro"/>
</dbReference>
<dbReference type="PANTHER" id="PTHR43394:SF1">
    <property type="entry name" value="ATP-BINDING CASSETTE SUB-FAMILY B MEMBER 10, MITOCHONDRIAL"/>
    <property type="match status" value="1"/>
</dbReference>
<dbReference type="InterPro" id="IPR039421">
    <property type="entry name" value="Type_1_exporter"/>
</dbReference>
<evidence type="ECO:0000256" key="5">
    <source>
        <dbReference type="ARBA" id="ARBA00022692"/>
    </source>
</evidence>
<organism evidence="13 14">
    <name type="scientific">Nocardiopsis alba</name>
    <dbReference type="NCBI Taxonomy" id="53437"/>
    <lineage>
        <taxon>Bacteria</taxon>
        <taxon>Bacillati</taxon>
        <taxon>Actinomycetota</taxon>
        <taxon>Actinomycetes</taxon>
        <taxon>Streptosporangiales</taxon>
        <taxon>Nocardiopsidaceae</taxon>
        <taxon>Nocardiopsis</taxon>
    </lineage>
</organism>
<dbReference type="SUPFAM" id="SSF90123">
    <property type="entry name" value="ABC transporter transmembrane region"/>
    <property type="match status" value="1"/>
</dbReference>
<keyword evidence="6" id="KW-0547">Nucleotide-binding</keyword>
<evidence type="ECO:0000259" key="11">
    <source>
        <dbReference type="PROSITE" id="PS50893"/>
    </source>
</evidence>
<comment type="subcellular location">
    <subcellularLocation>
        <location evidence="1">Cell membrane</location>
        <topology evidence="1">Multi-pass membrane protein</topology>
    </subcellularLocation>
</comment>
<comment type="caution">
    <text evidence="13">The sequence shown here is derived from an EMBL/GenBank/DDBJ whole genome shotgun (WGS) entry which is preliminary data.</text>
</comment>
<feature type="transmembrane region" description="Helical" evidence="10">
    <location>
        <begin position="28"/>
        <end position="49"/>
    </location>
</feature>
<dbReference type="Pfam" id="PF00664">
    <property type="entry name" value="ABC_membrane"/>
    <property type="match status" value="1"/>
</dbReference>
<evidence type="ECO:0000259" key="12">
    <source>
        <dbReference type="PROSITE" id="PS50929"/>
    </source>
</evidence>
<feature type="transmembrane region" description="Helical" evidence="10">
    <location>
        <begin position="251"/>
        <end position="269"/>
    </location>
</feature>
<dbReference type="Gene3D" id="1.20.1560.10">
    <property type="entry name" value="ABC transporter type 1, transmembrane domain"/>
    <property type="match status" value="1"/>
</dbReference>
<dbReference type="InterPro" id="IPR003593">
    <property type="entry name" value="AAA+_ATPase"/>
</dbReference>
<keyword evidence="4" id="KW-0997">Cell inner membrane</keyword>
<evidence type="ECO:0000256" key="9">
    <source>
        <dbReference type="ARBA" id="ARBA00023136"/>
    </source>
</evidence>
<evidence type="ECO:0000256" key="8">
    <source>
        <dbReference type="ARBA" id="ARBA00022989"/>
    </source>
</evidence>
<dbReference type="GO" id="GO:0005524">
    <property type="term" value="F:ATP binding"/>
    <property type="evidence" value="ECO:0007669"/>
    <property type="project" value="UniProtKB-KW"/>
</dbReference>
<evidence type="ECO:0000256" key="1">
    <source>
        <dbReference type="ARBA" id="ARBA00004651"/>
    </source>
</evidence>
<dbReference type="Gene3D" id="3.40.50.300">
    <property type="entry name" value="P-loop containing nucleotide triphosphate hydrolases"/>
    <property type="match status" value="1"/>
</dbReference>
<dbReference type="EMBL" id="WWHY01000001">
    <property type="protein sequence ID" value="MYR33046.1"/>
    <property type="molecule type" value="Genomic_DNA"/>
</dbReference>
<dbReference type="PROSITE" id="PS50929">
    <property type="entry name" value="ABC_TM1F"/>
    <property type="match status" value="1"/>
</dbReference>